<dbReference type="Proteomes" id="UP000031866">
    <property type="component" value="Chromosome"/>
</dbReference>
<dbReference type="AlphaFoldDB" id="A0A0B5QYJ6"/>
<comment type="subcellular location">
    <subcellularLocation>
        <location evidence="1">Cell membrane</location>
        <topology evidence="1">Peripheral membrane protein</topology>
    </subcellularLocation>
</comment>
<dbReference type="GO" id="GO:0016887">
    <property type="term" value="F:ATP hydrolysis activity"/>
    <property type="evidence" value="ECO:0007669"/>
    <property type="project" value="InterPro"/>
</dbReference>
<reference evidence="13" key="3">
    <citation type="submission" date="2020-05" db="EMBL/GenBank/DDBJ databases">
        <title>Genomic insights into acetone-butanol-ethanol (ABE) fermentation by sequencing solventogenic clostridia strains.</title>
        <authorList>
            <person name="Brown S."/>
        </authorList>
    </citation>
    <scope>NUCLEOTIDE SEQUENCE</scope>
    <source>
        <strain evidence="13">DJ126</strain>
    </source>
</reference>
<dbReference type="InterPro" id="IPR027417">
    <property type="entry name" value="P-loop_NTPase"/>
</dbReference>
<dbReference type="Gene3D" id="3.40.50.300">
    <property type="entry name" value="P-loop containing nucleotide triphosphate hydrolases"/>
    <property type="match status" value="2"/>
</dbReference>
<dbReference type="InterPro" id="IPR050107">
    <property type="entry name" value="ABC_carbohydrate_import_ATPase"/>
</dbReference>
<keyword evidence="5" id="KW-0677">Repeat</keyword>
<dbReference type="EMBL" id="JABSWW010000002">
    <property type="protein sequence ID" value="NRT92313.1"/>
    <property type="molecule type" value="Genomic_DNA"/>
</dbReference>
<evidence type="ECO:0000256" key="6">
    <source>
        <dbReference type="ARBA" id="ARBA00022741"/>
    </source>
</evidence>
<name>A0A0B5QYJ6_CLOBE</name>
<evidence type="ECO:0000313" key="11">
    <source>
        <dbReference type="EMBL" id="AJH02094.1"/>
    </source>
</evidence>
<dbReference type="PROSITE" id="PS50893">
    <property type="entry name" value="ABC_TRANSPORTER_2"/>
    <property type="match status" value="2"/>
</dbReference>
<evidence type="ECO:0000256" key="1">
    <source>
        <dbReference type="ARBA" id="ARBA00004202"/>
    </source>
</evidence>
<reference evidence="12" key="4">
    <citation type="submission" date="2020-05" db="EMBL/GenBank/DDBJ databases">
        <authorList>
            <person name="Brown S."/>
            <person name="Huntemann M."/>
            <person name="Clum A."/>
            <person name="Spunde A."/>
            <person name="Palaniappan K."/>
            <person name="Ritter S."/>
            <person name="Mikhailova N."/>
            <person name="Chen I.-M."/>
            <person name="Stamatis D."/>
            <person name="Reddy T."/>
            <person name="O'Malley R."/>
            <person name="Daum C."/>
            <person name="Shapiro N."/>
            <person name="Ivanova N."/>
            <person name="Kyrpides N."/>
            <person name="Woyke T."/>
        </authorList>
    </citation>
    <scope>NUCLEOTIDE SEQUENCE</scope>
    <source>
        <strain evidence="12">DJ080</strain>
    </source>
</reference>
<dbReference type="Proteomes" id="UP001193748">
    <property type="component" value="Unassembled WGS sequence"/>
</dbReference>
<dbReference type="KEGG" id="cbei:LF65_05586"/>
<keyword evidence="7 11" id="KW-0067">ATP-binding</keyword>
<dbReference type="CDD" id="cd03216">
    <property type="entry name" value="ABC_Carb_Monos_I"/>
    <property type="match status" value="1"/>
</dbReference>
<dbReference type="GO" id="GO:0005524">
    <property type="term" value="F:ATP binding"/>
    <property type="evidence" value="ECO:0007669"/>
    <property type="project" value="UniProtKB-KW"/>
</dbReference>
<dbReference type="PANTHER" id="PTHR43790">
    <property type="entry name" value="CARBOHYDRATE TRANSPORT ATP-BINDING PROTEIN MG119-RELATED"/>
    <property type="match status" value="1"/>
</dbReference>
<evidence type="ECO:0000256" key="3">
    <source>
        <dbReference type="ARBA" id="ARBA00022475"/>
    </source>
</evidence>
<sequence length="503" mass="55636">MSNVFLEMKNIHKRFPGVYALKGAQLEIKKGEVHALLGENGAGKSTLMKILGGVHTQDEGQIFVEGVDCGVINPTKAAQLGIGFVHQELNLAETLTVAENVYMGRLPYKNEALGIVDYKKLHEDTDSIIKKLGIDIKATDLVMQLPTAKKQMVEIAKAISLNAKAIIFDEPTTSLSQKDVENLFKVIKTLKKEGVAAIYISHRLKEVFDICDRATVLRDGTYIESCELEGITQERLINMMVGRDLTELFPKEIFEPKEYVLEVENISDNVGRVKNVSLKARKGEILGLAGLVGSGRTELMRLVFGADKISEGKIRINGKEVKINSPMDAINNGICLLTEDRKSQGLSLVMSVLDNITLTNLKDFVLNHKKLRETGERFKDALEIKTANLDVMAGTLSGGNQQKLILAKWLNTDSEIFIFDEPTKGIDVGTKAEIYHIMNDLVRKGKVVIMVSSELPELLGMSDRIYVMCEGKLTGELSREEATQEKIMKLATLGGINKDESNN</sequence>
<proteinExistence type="predicted"/>
<evidence type="ECO:0000313" key="14">
    <source>
        <dbReference type="Proteomes" id="UP000031866"/>
    </source>
</evidence>
<evidence type="ECO:0000256" key="4">
    <source>
        <dbReference type="ARBA" id="ARBA00022597"/>
    </source>
</evidence>
<dbReference type="InterPro" id="IPR003439">
    <property type="entry name" value="ABC_transporter-like_ATP-bd"/>
</dbReference>
<dbReference type="OrthoDB" id="9771863at2"/>
<organism evidence="11 14">
    <name type="scientific">Clostridium beijerinckii</name>
    <name type="common">Clostridium MP</name>
    <dbReference type="NCBI Taxonomy" id="1520"/>
    <lineage>
        <taxon>Bacteria</taxon>
        <taxon>Bacillati</taxon>
        <taxon>Bacillota</taxon>
        <taxon>Clostridia</taxon>
        <taxon>Eubacteriales</taxon>
        <taxon>Clostridiaceae</taxon>
        <taxon>Clostridium</taxon>
    </lineage>
</organism>
<keyword evidence="2" id="KW-0813">Transport</keyword>
<evidence type="ECO:0000256" key="2">
    <source>
        <dbReference type="ARBA" id="ARBA00022448"/>
    </source>
</evidence>
<dbReference type="CDD" id="cd03215">
    <property type="entry name" value="ABC_Carb_Monos_II"/>
    <property type="match status" value="1"/>
</dbReference>
<dbReference type="Proteomes" id="UP000821656">
    <property type="component" value="Unassembled WGS sequence"/>
</dbReference>
<evidence type="ECO:0000313" key="12">
    <source>
        <dbReference type="EMBL" id="NRT92313.1"/>
    </source>
</evidence>
<keyword evidence="4" id="KW-0762">Sugar transport</keyword>
<dbReference type="EMBL" id="CP010086">
    <property type="protein sequence ID" value="AJH02094.1"/>
    <property type="molecule type" value="Genomic_DNA"/>
</dbReference>
<dbReference type="PROSITE" id="PS00211">
    <property type="entry name" value="ABC_TRANSPORTER_1"/>
    <property type="match status" value="1"/>
</dbReference>
<dbReference type="InterPro" id="IPR003593">
    <property type="entry name" value="AAA+_ATPase"/>
</dbReference>
<dbReference type="InterPro" id="IPR017871">
    <property type="entry name" value="ABC_transporter-like_CS"/>
</dbReference>
<accession>A0A0B5QYJ6</accession>
<keyword evidence="9" id="KW-0472">Membrane</keyword>
<dbReference type="EMBL" id="JABSXK010000001">
    <property type="protein sequence ID" value="NRV09139.1"/>
    <property type="molecule type" value="Genomic_DNA"/>
</dbReference>
<evidence type="ECO:0000259" key="10">
    <source>
        <dbReference type="PROSITE" id="PS50893"/>
    </source>
</evidence>
<feature type="domain" description="ABC transporter" evidence="10">
    <location>
        <begin position="258"/>
        <end position="495"/>
    </location>
</feature>
<keyword evidence="8" id="KW-1278">Translocase</keyword>
<dbReference type="SUPFAM" id="SSF52540">
    <property type="entry name" value="P-loop containing nucleoside triphosphate hydrolases"/>
    <property type="match status" value="2"/>
</dbReference>
<keyword evidence="3" id="KW-1003">Cell membrane</keyword>
<dbReference type="FunFam" id="3.40.50.300:FF:000127">
    <property type="entry name" value="Ribose import ATP-binding protein RbsA"/>
    <property type="match status" value="1"/>
</dbReference>
<evidence type="ECO:0000256" key="9">
    <source>
        <dbReference type="ARBA" id="ARBA00023136"/>
    </source>
</evidence>
<dbReference type="RefSeq" id="WP_017212293.1">
    <property type="nucleotide sequence ID" value="NZ_CP010086.2"/>
</dbReference>
<reference evidence="11" key="2">
    <citation type="submission" date="2016-02" db="EMBL/GenBank/DDBJ databases">
        <title>Genome sequence of Clostridium beijerinckii strain 59B.</title>
        <authorList>
            <person name="Little G.T."/>
            <person name="Minton N.P."/>
        </authorList>
    </citation>
    <scope>NUCLEOTIDE SEQUENCE</scope>
    <source>
        <strain evidence="11">NCIMB 14988</strain>
    </source>
</reference>
<dbReference type="PANTHER" id="PTHR43790:SF3">
    <property type="entry name" value="D-ALLOSE IMPORT ATP-BINDING PROTEIN ALSA-RELATED"/>
    <property type="match status" value="1"/>
</dbReference>
<dbReference type="Pfam" id="PF00005">
    <property type="entry name" value="ABC_tran"/>
    <property type="match status" value="2"/>
</dbReference>
<dbReference type="STRING" id="1520.LF65_05586"/>
<protein>
    <submittedName>
        <fullName evidence="11">D-ribose transporter ATP-binding protein</fullName>
    </submittedName>
    <submittedName>
        <fullName evidence="12">Ribose transport system ATP-binding protein</fullName>
    </submittedName>
</protein>
<reference evidence="14" key="1">
    <citation type="submission" date="2014-12" db="EMBL/GenBank/DDBJ databases">
        <title>Genome sequence of Clostridium beijerinckii strain 59B.</title>
        <authorList>
            <person name="Little G.T."/>
            <person name="Minton N.P."/>
        </authorList>
    </citation>
    <scope>NUCLEOTIDE SEQUENCE [LARGE SCALE GENOMIC DNA]</scope>
    <source>
        <strain evidence="14">59B</strain>
    </source>
</reference>
<feature type="domain" description="ABC transporter" evidence="10">
    <location>
        <begin position="6"/>
        <end position="244"/>
    </location>
</feature>
<keyword evidence="6" id="KW-0547">Nucleotide-binding</keyword>
<dbReference type="GO" id="GO:0005886">
    <property type="term" value="C:plasma membrane"/>
    <property type="evidence" value="ECO:0007669"/>
    <property type="project" value="UniProtKB-SubCell"/>
</dbReference>
<gene>
    <name evidence="12" type="ORF">B0H41_006134</name>
    <name evidence="13" type="ORF">DFH45_002102</name>
    <name evidence="11" type="ORF">LF65_05586</name>
</gene>
<reference evidence="12" key="5">
    <citation type="journal article" date="2022" name="Nat. Biotechnol.">
        <title>Carbon-negative production of acetone and isopropanol by gas fermentation at industrial pilot scale.</title>
        <authorList>
            <person name="Liew F.E."/>
            <person name="Nogle R."/>
            <person name="Abdalla T."/>
            <person name="Rasor B.J."/>
            <person name="Canter C."/>
            <person name="Jensen R.O."/>
            <person name="Wang L."/>
            <person name="Strutz J."/>
            <person name="Chirania P."/>
            <person name="De Tissera S."/>
            <person name="Mueller A.P."/>
            <person name="Ruan Z."/>
            <person name="Gao A."/>
            <person name="Tran L."/>
            <person name="Engle N.L."/>
            <person name="Bromley J.C."/>
            <person name="Daniell J."/>
            <person name="Conrado R."/>
            <person name="Tschaplinski T.J."/>
            <person name="Giannone R.J."/>
            <person name="Hettich R.L."/>
            <person name="Karim A.S."/>
            <person name="Simpson S.D."/>
            <person name="Brown S.D."/>
            <person name="Leang C."/>
            <person name="Jewett M.C."/>
            <person name="Kopke M."/>
        </authorList>
    </citation>
    <scope>NUCLEOTIDE SEQUENCE</scope>
    <source>
        <strain evidence="12">DJ080</strain>
    </source>
</reference>
<evidence type="ECO:0000256" key="5">
    <source>
        <dbReference type="ARBA" id="ARBA00022737"/>
    </source>
</evidence>
<evidence type="ECO:0000256" key="7">
    <source>
        <dbReference type="ARBA" id="ARBA00022840"/>
    </source>
</evidence>
<evidence type="ECO:0000313" key="13">
    <source>
        <dbReference type="EMBL" id="NRV09139.1"/>
    </source>
</evidence>
<dbReference type="SMART" id="SM00382">
    <property type="entry name" value="AAA"/>
    <property type="match status" value="2"/>
</dbReference>
<evidence type="ECO:0000256" key="8">
    <source>
        <dbReference type="ARBA" id="ARBA00022967"/>
    </source>
</evidence>